<feature type="domain" description="EamA" evidence="7">
    <location>
        <begin position="157"/>
        <end position="290"/>
    </location>
</feature>
<keyword evidence="2" id="KW-1003">Cell membrane</keyword>
<dbReference type="PANTHER" id="PTHR32322:SF18">
    <property type="entry name" value="S-ADENOSYLMETHIONINE_S-ADENOSYLHOMOCYSTEINE TRANSPORTER"/>
    <property type="match status" value="1"/>
</dbReference>
<comment type="subcellular location">
    <subcellularLocation>
        <location evidence="1">Cell membrane</location>
        <topology evidence="1">Multi-pass membrane protein</topology>
    </subcellularLocation>
</comment>
<feature type="domain" description="EamA" evidence="7">
    <location>
        <begin position="13"/>
        <end position="142"/>
    </location>
</feature>
<organism evidence="8 9">
    <name type="scientific">Methylobacterium oryzihabitans</name>
    <dbReference type="NCBI Taxonomy" id="2499852"/>
    <lineage>
        <taxon>Bacteria</taxon>
        <taxon>Pseudomonadati</taxon>
        <taxon>Pseudomonadota</taxon>
        <taxon>Alphaproteobacteria</taxon>
        <taxon>Hyphomicrobiales</taxon>
        <taxon>Methylobacteriaceae</taxon>
        <taxon>Methylobacterium</taxon>
    </lineage>
</organism>
<dbReference type="PANTHER" id="PTHR32322">
    <property type="entry name" value="INNER MEMBRANE TRANSPORTER"/>
    <property type="match status" value="1"/>
</dbReference>
<feature type="transmembrane region" description="Helical" evidence="6">
    <location>
        <begin position="46"/>
        <end position="63"/>
    </location>
</feature>
<dbReference type="Pfam" id="PF00892">
    <property type="entry name" value="EamA"/>
    <property type="match status" value="2"/>
</dbReference>
<name>A0A437NWD5_9HYPH</name>
<evidence type="ECO:0000256" key="1">
    <source>
        <dbReference type="ARBA" id="ARBA00004651"/>
    </source>
</evidence>
<dbReference type="SUPFAM" id="SSF103481">
    <property type="entry name" value="Multidrug resistance efflux transporter EmrE"/>
    <property type="match status" value="2"/>
</dbReference>
<feature type="transmembrane region" description="Helical" evidence="6">
    <location>
        <begin position="274"/>
        <end position="293"/>
    </location>
</feature>
<evidence type="ECO:0000256" key="4">
    <source>
        <dbReference type="ARBA" id="ARBA00022989"/>
    </source>
</evidence>
<feature type="transmembrane region" description="Helical" evidence="6">
    <location>
        <begin position="155"/>
        <end position="175"/>
    </location>
</feature>
<feature type="transmembrane region" description="Helical" evidence="6">
    <location>
        <begin position="218"/>
        <end position="237"/>
    </location>
</feature>
<proteinExistence type="predicted"/>
<protein>
    <submittedName>
        <fullName evidence="8">DMT family transporter</fullName>
    </submittedName>
</protein>
<dbReference type="RefSeq" id="WP_127733428.1">
    <property type="nucleotide sequence ID" value="NZ_SACP01000033.1"/>
</dbReference>
<dbReference type="GO" id="GO:0005886">
    <property type="term" value="C:plasma membrane"/>
    <property type="evidence" value="ECO:0007669"/>
    <property type="project" value="UniProtKB-SubCell"/>
</dbReference>
<dbReference type="InterPro" id="IPR050638">
    <property type="entry name" value="AA-Vitamin_Transporters"/>
</dbReference>
<keyword evidence="5 6" id="KW-0472">Membrane</keyword>
<accession>A0A437NWD5</accession>
<evidence type="ECO:0000256" key="3">
    <source>
        <dbReference type="ARBA" id="ARBA00022692"/>
    </source>
</evidence>
<dbReference type="OrthoDB" id="7850605at2"/>
<feature type="transmembrane region" description="Helical" evidence="6">
    <location>
        <begin position="70"/>
        <end position="94"/>
    </location>
</feature>
<keyword evidence="4 6" id="KW-1133">Transmembrane helix</keyword>
<comment type="caution">
    <text evidence="8">The sequence shown here is derived from an EMBL/GenBank/DDBJ whole genome shotgun (WGS) entry which is preliminary data.</text>
</comment>
<evidence type="ECO:0000259" key="7">
    <source>
        <dbReference type="Pfam" id="PF00892"/>
    </source>
</evidence>
<keyword evidence="3 6" id="KW-0812">Transmembrane</keyword>
<evidence type="ECO:0000313" key="9">
    <source>
        <dbReference type="Proteomes" id="UP000286997"/>
    </source>
</evidence>
<sequence length="307" mass="31340">MDPAPSRLRAFALLALVVGAWGCNWPVTKLLVETVPPLWVTASRCWIAFAAVLAMLAASGALIRPPAGDWPALLGTALLHMVGFSTLSAAGLAVLPASQAIVLGYTTPLWVALAAPLVLGEAMRPGHRLGVGLGLVGLAVLLNPVAVDWSRPDTAGGIGLVLAASLCWTGNILLIRSRAWTARPFQLLVWQLLLAACVLTGLAVAVEGAPRFAWTGRTGLLLAFSGLVGTALGYWAMSVVNRGLPALATALGLTATPVVGIACAGLALGDPLTPPLVVAATLIVGGIAASSVAGRRTAPRPPPAIRR</sequence>
<evidence type="ECO:0000256" key="5">
    <source>
        <dbReference type="ARBA" id="ARBA00023136"/>
    </source>
</evidence>
<gene>
    <name evidence="8" type="ORF">EOE48_24085</name>
</gene>
<dbReference type="Proteomes" id="UP000286997">
    <property type="component" value="Unassembled WGS sequence"/>
</dbReference>
<evidence type="ECO:0000256" key="6">
    <source>
        <dbReference type="SAM" id="Phobius"/>
    </source>
</evidence>
<dbReference type="AlphaFoldDB" id="A0A437NWD5"/>
<dbReference type="InterPro" id="IPR000620">
    <property type="entry name" value="EamA_dom"/>
</dbReference>
<evidence type="ECO:0000256" key="2">
    <source>
        <dbReference type="ARBA" id="ARBA00022475"/>
    </source>
</evidence>
<feature type="transmembrane region" description="Helical" evidence="6">
    <location>
        <begin position="244"/>
        <end position="268"/>
    </location>
</feature>
<dbReference type="EMBL" id="SACP01000033">
    <property type="protein sequence ID" value="RVU14265.1"/>
    <property type="molecule type" value="Genomic_DNA"/>
</dbReference>
<feature type="transmembrane region" description="Helical" evidence="6">
    <location>
        <begin position="100"/>
        <end position="119"/>
    </location>
</feature>
<keyword evidence="9" id="KW-1185">Reference proteome</keyword>
<evidence type="ECO:0000313" key="8">
    <source>
        <dbReference type="EMBL" id="RVU14265.1"/>
    </source>
</evidence>
<dbReference type="InterPro" id="IPR037185">
    <property type="entry name" value="EmrE-like"/>
</dbReference>
<reference evidence="8 9" key="1">
    <citation type="submission" date="2019-01" db="EMBL/GenBank/DDBJ databases">
        <authorList>
            <person name="Chen W.-M."/>
        </authorList>
    </citation>
    <scope>NUCLEOTIDE SEQUENCE [LARGE SCALE GENOMIC DNA]</scope>
    <source>
        <strain evidence="8 9">TER-1</strain>
    </source>
</reference>
<feature type="transmembrane region" description="Helical" evidence="6">
    <location>
        <begin position="187"/>
        <end position="206"/>
    </location>
</feature>